<dbReference type="OrthoDB" id="8021130at2"/>
<dbReference type="EMBL" id="FOCV01000035">
    <property type="protein sequence ID" value="SEP04675.1"/>
    <property type="molecule type" value="Genomic_DNA"/>
</dbReference>
<protein>
    <recommendedName>
        <fullName evidence="1">DUF6894 domain-containing protein</fullName>
    </recommendedName>
</protein>
<evidence type="ECO:0000313" key="2">
    <source>
        <dbReference type="EMBL" id="SEI17667.1"/>
    </source>
</evidence>
<evidence type="ECO:0000259" key="1">
    <source>
        <dbReference type="Pfam" id="PF21834"/>
    </source>
</evidence>
<dbReference type="AlphaFoldDB" id="A0A1H8UN86"/>
<reference evidence="4" key="3">
    <citation type="submission" date="2016-10" db="EMBL/GenBank/DDBJ databases">
        <authorList>
            <person name="Wibberg D."/>
        </authorList>
    </citation>
    <scope>NUCLEOTIDE SEQUENCE [LARGE SCALE GENOMIC DNA]</scope>
</reference>
<evidence type="ECO:0000313" key="4">
    <source>
        <dbReference type="Proteomes" id="UP000183063"/>
    </source>
</evidence>
<reference evidence="3 5" key="2">
    <citation type="submission" date="2016-10" db="EMBL/GenBank/DDBJ databases">
        <authorList>
            <person name="Varghese N."/>
            <person name="Submissions S."/>
        </authorList>
    </citation>
    <scope>NUCLEOTIDE SEQUENCE [LARGE SCALE GENOMIC DNA]</scope>
    <source>
        <strain evidence="3 5">CGMCC 1.7071</strain>
    </source>
</reference>
<dbReference type="Proteomes" id="UP000183063">
    <property type="component" value="Unassembled WGS sequence"/>
</dbReference>
<keyword evidence="5" id="KW-1185">Reference proteome</keyword>
<evidence type="ECO:0000313" key="3">
    <source>
        <dbReference type="EMBL" id="SEP04675.1"/>
    </source>
</evidence>
<gene>
    <name evidence="2" type="ORF">RTCCBAU85039_5681</name>
    <name evidence="3" type="ORF">SAMN05216228_103541</name>
</gene>
<organism evidence="2 4">
    <name type="scientific">Rhizobium tibeticum</name>
    <dbReference type="NCBI Taxonomy" id="501024"/>
    <lineage>
        <taxon>Bacteria</taxon>
        <taxon>Pseudomonadati</taxon>
        <taxon>Pseudomonadota</taxon>
        <taxon>Alphaproteobacteria</taxon>
        <taxon>Hyphomicrobiales</taxon>
        <taxon>Rhizobiaceae</taxon>
        <taxon>Rhizobium/Agrobacterium group</taxon>
        <taxon>Rhizobium</taxon>
    </lineage>
</organism>
<dbReference type="RefSeq" id="WP_072380653.1">
    <property type="nucleotide sequence ID" value="NZ_FNXB01000045.1"/>
</dbReference>
<dbReference type="Proteomes" id="UP000198939">
    <property type="component" value="Unassembled WGS sequence"/>
</dbReference>
<evidence type="ECO:0000313" key="5">
    <source>
        <dbReference type="Proteomes" id="UP000198939"/>
    </source>
</evidence>
<dbReference type="InterPro" id="IPR054189">
    <property type="entry name" value="DUF6894"/>
</dbReference>
<accession>A0A1H8UN86</accession>
<feature type="domain" description="DUF6894" evidence="1">
    <location>
        <begin position="4"/>
        <end position="71"/>
    </location>
</feature>
<dbReference type="Pfam" id="PF21834">
    <property type="entry name" value="DUF6894"/>
    <property type="match status" value="1"/>
</dbReference>
<dbReference type="EMBL" id="FNXB01000045">
    <property type="protein sequence ID" value="SEI17667.1"/>
    <property type="molecule type" value="Genomic_DNA"/>
</dbReference>
<proteinExistence type="predicted"/>
<reference evidence="2" key="1">
    <citation type="submission" date="2016-10" db="EMBL/GenBank/DDBJ databases">
        <authorList>
            <person name="de Groot N.N."/>
        </authorList>
    </citation>
    <scope>NUCLEOTIDE SEQUENCE [LARGE SCALE GENOMIC DNA]</scope>
    <source>
        <strain evidence="2">CCBAU85039</strain>
    </source>
</reference>
<sequence>MTKYFFHLRTGNEIIEDEEGVDLDSAAAAHREAITAAREMLAEAVLQGNVVDGQVFEITDNTGRIIERLPLKEALRLSES</sequence>
<name>A0A1H8UN86_9HYPH</name>